<dbReference type="InterPro" id="IPR001845">
    <property type="entry name" value="HTH_ArsR_DNA-bd_dom"/>
</dbReference>
<proteinExistence type="predicted"/>
<gene>
    <name evidence="3" type="ORF">HCN52_03795</name>
</gene>
<evidence type="ECO:0000259" key="2">
    <source>
        <dbReference type="SMART" id="SM00418"/>
    </source>
</evidence>
<reference evidence="3 4" key="1">
    <citation type="submission" date="2020-03" db="EMBL/GenBank/DDBJ databases">
        <title>Draft genome of Streptomyces sp. ventii, isolated from the Axial Seamount in the Pacific Ocean, and resequencing of the two type strains Streptomyces lonarensis strain NCL 716 and Streptomyces bohaiensis strain 11A07.</title>
        <authorList>
            <person name="Loughran R.M."/>
            <person name="Pfannmuller K.M."/>
            <person name="Wasson B.J."/>
            <person name="Deadmond M.C."/>
            <person name="Paddock B.E."/>
            <person name="Koyack M.J."/>
            <person name="Gallegos D.A."/>
            <person name="Mitchell E.A."/>
            <person name="Ushijima B."/>
            <person name="Saw J.H."/>
            <person name="Mcphail K.L."/>
            <person name="Videau P."/>
        </authorList>
    </citation>
    <scope>NUCLEOTIDE SEQUENCE [LARGE SCALE GENOMIC DNA]</scope>
    <source>
        <strain evidence="3 4">11A07</strain>
    </source>
</reference>
<sequence>MSRSNDGPQPARRTPDSGEHHGSASSPGAPRRLDDPASMRALSHPVRLALIEALTLHGALTATQAGRLIDATPTTCSFHLRQLAKYGFVEEAGHMPGRSRPWRITQLGWLVEGSAPGDSEIGSEHTVAARHLGDLTLERQLARHRAQDHGPKRSHTVWWVTPSEADELHRQIDELVMRYRERLQDPATRPAASEAVEVVILTHPFG</sequence>
<evidence type="ECO:0000313" key="4">
    <source>
        <dbReference type="Proteomes" id="UP000727056"/>
    </source>
</evidence>
<dbReference type="InterPro" id="IPR011991">
    <property type="entry name" value="ArsR-like_HTH"/>
</dbReference>
<dbReference type="SMART" id="SM00418">
    <property type="entry name" value="HTH_ARSR"/>
    <property type="match status" value="1"/>
</dbReference>
<dbReference type="RefSeq" id="WP_168086918.1">
    <property type="nucleotide sequence ID" value="NZ_JAAVJC010000015.1"/>
</dbReference>
<feature type="domain" description="HTH arsR-type" evidence="2">
    <location>
        <begin position="37"/>
        <end position="112"/>
    </location>
</feature>
<organism evidence="3 4">
    <name type="scientific">Streptomyces bohaiensis</name>
    <dbReference type="NCBI Taxonomy" id="1431344"/>
    <lineage>
        <taxon>Bacteria</taxon>
        <taxon>Bacillati</taxon>
        <taxon>Actinomycetota</taxon>
        <taxon>Actinomycetes</taxon>
        <taxon>Kitasatosporales</taxon>
        <taxon>Streptomycetaceae</taxon>
        <taxon>Streptomyces</taxon>
    </lineage>
</organism>
<accession>A0ABX1C811</accession>
<dbReference type="InterPro" id="IPR036390">
    <property type="entry name" value="WH_DNA-bd_sf"/>
</dbReference>
<feature type="region of interest" description="Disordered" evidence="1">
    <location>
        <begin position="1"/>
        <end position="36"/>
    </location>
</feature>
<evidence type="ECO:0000256" key="1">
    <source>
        <dbReference type="SAM" id="MobiDB-lite"/>
    </source>
</evidence>
<dbReference type="SUPFAM" id="SSF46785">
    <property type="entry name" value="Winged helix' DNA-binding domain"/>
    <property type="match status" value="1"/>
</dbReference>
<evidence type="ECO:0000313" key="3">
    <source>
        <dbReference type="EMBL" id="NJQ14083.1"/>
    </source>
</evidence>
<protein>
    <submittedName>
        <fullName evidence="3">Helix-turn-helix domain-containing protein</fullName>
    </submittedName>
</protein>
<dbReference type="InterPro" id="IPR036388">
    <property type="entry name" value="WH-like_DNA-bd_sf"/>
</dbReference>
<name>A0ABX1C811_9ACTN</name>
<keyword evidence="4" id="KW-1185">Reference proteome</keyword>
<dbReference type="Proteomes" id="UP000727056">
    <property type="component" value="Unassembled WGS sequence"/>
</dbReference>
<dbReference type="CDD" id="cd00090">
    <property type="entry name" value="HTH_ARSR"/>
    <property type="match status" value="1"/>
</dbReference>
<dbReference type="EMBL" id="JAAVJC010000015">
    <property type="protein sequence ID" value="NJQ14083.1"/>
    <property type="molecule type" value="Genomic_DNA"/>
</dbReference>
<feature type="compositionally biased region" description="Basic and acidic residues" evidence="1">
    <location>
        <begin position="13"/>
        <end position="22"/>
    </location>
</feature>
<comment type="caution">
    <text evidence="3">The sequence shown here is derived from an EMBL/GenBank/DDBJ whole genome shotgun (WGS) entry which is preliminary data.</text>
</comment>
<dbReference type="Pfam" id="PF12840">
    <property type="entry name" value="HTH_20"/>
    <property type="match status" value="1"/>
</dbReference>
<dbReference type="Gene3D" id="1.10.10.10">
    <property type="entry name" value="Winged helix-like DNA-binding domain superfamily/Winged helix DNA-binding domain"/>
    <property type="match status" value="1"/>
</dbReference>